<feature type="domain" description="HD Cas3-type" evidence="4">
    <location>
        <begin position="1"/>
        <end position="187"/>
    </location>
</feature>
<evidence type="ECO:0000259" key="4">
    <source>
        <dbReference type="PROSITE" id="PS51643"/>
    </source>
</evidence>
<sequence>MGHLLDVAACTEVILEREPPKTLELYARDLGLEPAQTKAWVCALAGLHDLGKASPAFQQKWPEGKKRVWEAGLTWAVDPTPPPNDISHSVITEEVLSALLEGRGWHSRAAQNVAAAVGQHHGYRATRQDLDAVVSKEKGKGVWDRVRCELFEAVLEVLKVGEAPKVSIYGGAAFERLAGLTSFADWIGSSLDFQPLGDDLKAYYQRAKEMAADKLNSVFPTHAGMNRSAPVERARAKPVLQPAGCFGIPLGLWMNALRACARM</sequence>
<keyword evidence="5" id="KW-0255">Endonuclease</keyword>
<dbReference type="GO" id="GO:0016787">
    <property type="term" value="F:hydrolase activity"/>
    <property type="evidence" value="ECO:0007669"/>
    <property type="project" value="UniProtKB-KW"/>
</dbReference>
<evidence type="ECO:0000256" key="3">
    <source>
        <dbReference type="ARBA" id="ARBA00023118"/>
    </source>
</evidence>
<dbReference type="Proteomes" id="UP000266178">
    <property type="component" value="Unassembled WGS sequence"/>
</dbReference>
<accession>A0A399F3Z4</accession>
<protein>
    <submittedName>
        <fullName evidence="5">CRISPR-associated endonuclease/helicase Cas3</fullName>
        <ecNumber evidence="5">3.1.-.-</ecNumber>
    </submittedName>
</protein>
<organism evidence="5 6">
    <name type="scientific">Meiothermus granaticius NBRC 107808</name>
    <dbReference type="NCBI Taxonomy" id="1227551"/>
    <lineage>
        <taxon>Bacteria</taxon>
        <taxon>Thermotogati</taxon>
        <taxon>Deinococcota</taxon>
        <taxon>Deinococci</taxon>
        <taxon>Thermales</taxon>
        <taxon>Thermaceae</taxon>
        <taxon>Meiothermus</taxon>
    </lineage>
</organism>
<name>A0A399F3Z4_9DEIN</name>
<dbReference type="GO" id="GO:0046872">
    <property type="term" value="F:metal ion binding"/>
    <property type="evidence" value="ECO:0007669"/>
    <property type="project" value="UniProtKB-KW"/>
</dbReference>
<dbReference type="EC" id="3.1.-.-" evidence="5"/>
<evidence type="ECO:0000256" key="2">
    <source>
        <dbReference type="ARBA" id="ARBA00022801"/>
    </source>
</evidence>
<dbReference type="Gene3D" id="1.10.3210.30">
    <property type="match status" value="1"/>
</dbReference>
<dbReference type="GO" id="GO:0004519">
    <property type="term" value="F:endonuclease activity"/>
    <property type="evidence" value="ECO:0007669"/>
    <property type="project" value="UniProtKB-KW"/>
</dbReference>
<keyword evidence="5" id="KW-0547">Nucleotide-binding</keyword>
<dbReference type="GO" id="GO:0051607">
    <property type="term" value="P:defense response to virus"/>
    <property type="evidence" value="ECO:0007669"/>
    <property type="project" value="UniProtKB-KW"/>
</dbReference>
<keyword evidence="3" id="KW-0051">Antiviral defense</keyword>
<dbReference type="Pfam" id="PF18019">
    <property type="entry name" value="Cas3_HD"/>
    <property type="match status" value="1"/>
</dbReference>
<evidence type="ECO:0000313" key="6">
    <source>
        <dbReference type="Proteomes" id="UP000266178"/>
    </source>
</evidence>
<reference evidence="5 6" key="1">
    <citation type="submission" date="2018-08" db="EMBL/GenBank/DDBJ databases">
        <title>Meiothermus granaticius genome AF-68 sequencing project.</title>
        <authorList>
            <person name="Da Costa M.S."/>
            <person name="Albuquerque L."/>
            <person name="Raposo P."/>
            <person name="Froufe H.J.C."/>
            <person name="Barroso C.S."/>
            <person name="Egas C."/>
        </authorList>
    </citation>
    <scope>NUCLEOTIDE SEQUENCE [LARGE SCALE GENOMIC DNA]</scope>
    <source>
        <strain evidence="5 6">AF-68</strain>
    </source>
</reference>
<dbReference type="CDD" id="cd09641">
    <property type="entry name" value="Cas3''_I"/>
    <property type="match status" value="1"/>
</dbReference>
<dbReference type="AlphaFoldDB" id="A0A399F3Z4"/>
<dbReference type="SUPFAM" id="SSF109604">
    <property type="entry name" value="HD-domain/PDEase-like"/>
    <property type="match status" value="1"/>
</dbReference>
<dbReference type="InterPro" id="IPR038257">
    <property type="entry name" value="CRISPR-assoc_Cas3_HD_sf"/>
</dbReference>
<gene>
    <name evidence="5" type="primary">cas3</name>
    <name evidence="5" type="ORF">Mgrana_02635</name>
</gene>
<keyword evidence="5" id="KW-0347">Helicase</keyword>
<dbReference type="PROSITE" id="PS51643">
    <property type="entry name" value="HD_CAS3"/>
    <property type="match status" value="1"/>
</dbReference>
<evidence type="ECO:0000256" key="1">
    <source>
        <dbReference type="ARBA" id="ARBA00022723"/>
    </source>
</evidence>
<keyword evidence="5" id="KW-0540">Nuclease</keyword>
<keyword evidence="5" id="KW-0067">ATP-binding</keyword>
<dbReference type="EMBL" id="QWLB01000042">
    <property type="protein sequence ID" value="RIH91457.1"/>
    <property type="molecule type" value="Genomic_DNA"/>
</dbReference>
<proteinExistence type="predicted"/>
<dbReference type="NCBIfam" id="TIGR01596">
    <property type="entry name" value="cas3_HD"/>
    <property type="match status" value="1"/>
</dbReference>
<dbReference type="InterPro" id="IPR006483">
    <property type="entry name" value="CRISPR-assoc_Cas3_HD"/>
</dbReference>
<keyword evidence="2 5" id="KW-0378">Hydrolase</keyword>
<keyword evidence="6" id="KW-1185">Reference proteome</keyword>
<keyword evidence="1" id="KW-0479">Metal-binding</keyword>
<evidence type="ECO:0000313" key="5">
    <source>
        <dbReference type="EMBL" id="RIH91457.1"/>
    </source>
</evidence>
<comment type="caution">
    <text evidence="5">The sequence shown here is derived from an EMBL/GenBank/DDBJ whole genome shotgun (WGS) entry which is preliminary data.</text>
</comment>
<dbReference type="GO" id="GO:0004386">
    <property type="term" value="F:helicase activity"/>
    <property type="evidence" value="ECO:0007669"/>
    <property type="project" value="UniProtKB-KW"/>
</dbReference>